<dbReference type="STRING" id="1434104.MCMEM_1426"/>
<dbReference type="RefSeq" id="WP_231622055.1">
    <property type="nucleotide sequence ID" value="NZ_CP009518.1"/>
</dbReference>
<accession>A0A0E3X0R8</accession>
<dbReference type="GeneID" id="24893977"/>
<evidence type="ECO:0000313" key="5">
    <source>
        <dbReference type="Proteomes" id="UP000033048"/>
    </source>
</evidence>
<dbReference type="Gene3D" id="2.60.98.40">
    <property type="match status" value="1"/>
</dbReference>
<feature type="region of interest" description="Disordered" evidence="1">
    <location>
        <begin position="360"/>
        <end position="379"/>
    </location>
</feature>
<keyword evidence="2" id="KW-0472">Membrane</keyword>
<evidence type="ECO:0000256" key="2">
    <source>
        <dbReference type="SAM" id="Phobius"/>
    </source>
</evidence>
<feature type="transmembrane region" description="Helical" evidence="2">
    <location>
        <begin position="392"/>
        <end position="411"/>
    </location>
</feature>
<keyword evidence="5" id="KW-1185">Reference proteome</keyword>
<organism evidence="4 5">
    <name type="scientific">Methanococcoides methylutens MM1</name>
    <dbReference type="NCBI Taxonomy" id="1434104"/>
    <lineage>
        <taxon>Archaea</taxon>
        <taxon>Methanobacteriati</taxon>
        <taxon>Methanobacteriota</taxon>
        <taxon>Stenosarchaea group</taxon>
        <taxon>Methanomicrobia</taxon>
        <taxon>Methanosarcinales</taxon>
        <taxon>Methanosarcinaceae</taxon>
        <taxon>Methanococcoides</taxon>
    </lineage>
</organism>
<gene>
    <name evidence="4" type="ORF">MCMEM_1426</name>
</gene>
<dbReference type="Proteomes" id="UP000033048">
    <property type="component" value="Chromosome"/>
</dbReference>
<dbReference type="HOGENOM" id="CLU_050176_0_0_2"/>
<protein>
    <recommendedName>
        <fullName evidence="3">S-layer family duplication domain-containing protein</fullName>
    </recommendedName>
</protein>
<keyword evidence="2" id="KW-0812">Transmembrane</keyword>
<dbReference type="EMBL" id="CP009518">
    <property type="protein sequence ID" value="AKB85479.1"/>
    <property type="molecule type" value="Genomic_DNA"/>
</dbReference>
<dbReference type="Pfam" id="PF07752">
    <property type="entry name" value="S-layer"/>
    <property type="match status" value="1"/>
</dbReference>
<evidence type="ECO:0000256" key="1">
    <source>
        <dbReference type="SAM" id="MobiDB-lite"/>
    </source>
</evidence>
<reference evidence="4 5" key="1">
    <citation type="submission" date="2014-07" db="EMBL/GenBank/DDBJ databases">
        <title>Methanogenic archaea and the global carbon cycle.</title>
        <authorList>
            <person name="Henriksen J.R."/>
            <person name="Luke J."/>
            <person name="Reinhart S."/>
            <person name="Benedict M.N."/>
            <person name="Youngblut N.D."/>
            <person name="Metcalf M.E."/>
            <person name="Whitaker R.J."/>
            <person name="Metcalf W.W."/>
        </authorList>
    </citation>
    <scope>NUCLEOTIDE SEQUENCE [LARGE SCALE GENOMIC DNA]</scope>
    <source>
        <strain evidence="4 5">MM1</strain>
    </source>
</reference>
<sequence length="416" mass="45312">MTIKIKLAKKANIAILLFLSLVLTVGVCSAESVTVRGEILDSGDVASISWDGSNWGALYFALNDAGSNTESVYYENFDPENPSIGASPANNVIDKKELIYSTHTYNKKFKLSAKTDATAVSTYSTIPLFGKKYIAVNDDASKMTTLITEQGGGSEKQLMEGKSWELGKGYILKMDQLDADAGKAFVILYKDGAELDSAILDMEGTDDDRAFVAKEDIAGMDDVVYFATYLENTFRGTSDSFAIIKYTWLMDKDNIISIEEGDKFGLLKCREVSENYINMSNDETITLEMNDAVYFTDDWYLKTSKAGKGTDGGFLFYPAMNVVFETATETEKAVEVPASTEIEIENTGETISEADAAVEDNTVGSSSSESSSEDVSTVEYGPEEYAQTGESLPGFLSITAIAGLVSALFILRRKVD</sequence>
<dbReference type="NCBIfam" id="TIGR01567">
    <property type="entry name" value="S_layer_rel_Mac"/>
    <property type="match status" value="1"/>
</dbReference>
<dbReference type="Gene3D" id="2.60.40.4190">
    <property type="match status" value="1"/>
</dbReference>
<evidence type="ECO:0000259" key="3">
    <source>
        <dbReference type="Pfam" id="PF07752"/>
    </source>
</evidence>
<dbReference type="InterPro" id="IPR006457">
    <property type="entry name" value="S_layer-rel_Mac"/>
</dbReference>
<proteinExistence type="predicted"/>
<feature type="domain" description="S-layer family duplication" evidence="3">
    <location>
        <begin position="46"/>
        <end position="304"/>
    </location>
</feature>
<dbReference type="AlphaFoldDB" id="A0A0E3X0R8"/>
<dbReference type="KEGG" id="mmet:MCMEM_1426"/>
<evidence type="ECO:0000313" key="4">
    <source>
        <dbReference type="EMBL" id="AKB85479.1"/>
    </source>
</evidence>
<name>A0A0E3X0R8_METMT</name>
<keyword evidence="2" id="KW-1133">Transmembrane helix</keyword>